<accession>K4ANJ0</accession>
<name>K4ANJ0_SETIT</name>
<keyword evidence="2" id="KW-1185">Reference proteome</keyword>
<dbReference type="AlphaFoldDB" id="K4ANJ0"/>
<dbReference type="InParanoid" id="K4ANJ0"/>
<organism evidence="1 2">
    <name type="scientific">Setaria italica</name>
    <name type="common">Foxtail millet</name>
    <name type="synonym">Panicum italicum</name>
    <dbReference type="NCBI Taxonomy" id="4555"/>
    <lineage>
        <taxon>Eukaryota</taxon>
        <taxon>Viridiplantae</taxon>
        <taxon>Streptophyta</taxon>
        <taxon>Embryophyta</taxon>
        <taxon>Tracheophyta</taxon>
        <taxon>Spermatophyta</taxon>
        <taxon>Magnoliopsida</taxon>
        <taxon>Liliopsida</taxon>
        <taxon>Poales</taxon>
        <taxon>Poaceae</taxon>
        <taxon>PACMAD clade</taxon>
        <taxon>Panicoideae</taxon>
        <taxon>Panicodae</taxon>
        <taxon>Paniceae</taxon>
        <taxon>Cenchrinae</taxon>
        <taxon>Setaria</taxon>
    </lineage>
</organism>
<proteinExistence type="predicted"/>
<dbReference type="EnsemblPlants" id="KQK86900">
    <property type="protein sequence ID" value="KQK86900"/>
    <property type="gene ID" value="SETIT_040487mg"/>
</dbReference>
<reference evidence="1" key="2">
    <citation type="submission" date="2018-08" db="UniProtKB">
        <authorList>
            <consortium name="EnsemblPlants"/>
        </authorList>
    </citation>
    <scope>IDENTIFICATION</scope>
    <source>
        <strain evidence="1">Yugu1</strain>
    </source>
</reference>
<reference evidence="2" key="1">
    <citation type="journal article" date="2012" name="Nat. Biotechnol.">
        <title>Reference genome sequence of the model plant Setaria.</title>
        <authorList>
            <person name="Bennetzen J.L."/>
            <person name="Schmutz J."/>
            <person name="Wang H."/>
            <person name="Percifield R."/>
            <person name="Hawkins J."/>
            <person name="Pontaroli A.C."/>
            <person name="Estep M."/>
            <person name="Feng L."/>
            <person name="Vaughn J.N."/>
            <person name="Grimwood J."/>
            <person name="Jenkins J."/>
            <person name="Barry K."/>
            <person name="Lindquist E."/>
            <person name="Hellsten U."/>
            <person name="Deshpande S."/>
            <person name="Wang X."/>
            <person name="Wu X."/>
            <person name="Mitros T."/>
            <person name="Triplett J."/>
            <person name="Yang X."/>
            <person name="Ye C.Y."/>
            <person name="Mauro-Herrera M."/>
            <person name="Wang L."/>
            <person name="Li P."/>
            <person name="Sharma M."/>
            <person name="Sharma R."/>
            <person name="Ronald P.C."/>
            <person name="Panaud O."/>
            <person name="Kellogg E.A."/>
            <person name="Brutnell T.P."/>
            <person name="Doust A.N."/>
            <person name="Tuskan G.A."/>
            <person name="Rokhsar D."/>
            <person name="Devos K.M."/>
        </authorList>
    </citation>
    <scope>NUCLEOTIDE SEQUENCE [LARGE SCALE GENOMIC DNA]</scope>
    <source>
        <strain evidence="2">cv. Yugu1</strain>
    </source>
</reference>
<sequence length="39" mass="4616">MKLFIQPTYSLASSWLDQFTTRCREQSHSTPTKCFEFSL</sequence>
<evidence type="ECO:0000313" key="2">
    <source>
        <dbReference type="Proteomes" id="UP000004995"/>
    </source>
</evidence>
<dbReference type="Gramene" id="KQK86900">
    <property type="protein sequence ID" value="KQK86900"/>
    <property type="gene ID" value="SETIT_040487mg"/>
</dbReference>
<protein>
    <submittedName>
        <fullName evidence="1">Uncharacterized protein</fullName>
    </submittedName>
</protein>
<dbReference type="HOGENOM" id="CLU_3320978_0_0_1"/>
<dbReference type="EMBL" id="AGNK02005350">
    <property type="status" value="NOT_ANNOTATED_CDS"/>
    <property type="molecule type" value="Genomic_DNA"/>
</dbReference>
<dbReference type="Proteomes" id="UP000004995">
    <property type="component" value="Unassembled WGS sequence"/>
</dbReference>
<evidence type="ECO:0000313" key="1">
    <source>
        <dbReference type="EnsemblPlants" id="KQK86900"/>
    </source>
</evidence>